<evidence type="ECO:0000256" key="5">
    <source>
        <dbReference type="ARBA" id="ARBA00023331"/>
    </source>
</evidence>
<dbReference type="GO" id="GO:0044218">
    <property type="term" value="C:other organism cell membrane"/>
    <property type="evidence" value="ECO:0007669"/>
    <property type="project" value="UniProtKB-KW"/>
</dbReference>
<dbReference type="GO" id="GO:0042151">
    <property type="term" value="C:nematocyst"/>
    <property type="evidence" value="ECO:0007669"/>
    <property type="project" value="UniProtKB-SubCell"/>
</dbReference>
<evidence type="ECO:0000256" key="1">
    <source>
        <dbReference type="ARBA" id="ARBA00004175"/>
    </source>
</evidence>
<evidence type="ECO:0000313" key="6">
    <source>
        <dbReference type="Ensembl" id="ENSACIP00000029671.1"/>
    </source>
</evidence>
<keyword evidence="4" id="KW-1053">Target membrane</keyword>
<dbReference type="Proteomes" id="UP000261340">
    <property type="component" value="Unplaced"/>
</dbReference>
<dbReference type="PANTHER" id="PTHR40388:SF2">
    <property type="entry name" value="ACTINOPORIN-LIKE PROTEIN"/>
    <property type="match status" value="1"/>
</dbReference>
<dbReference type="OMA" id="CFSSTHI"/>
<dbReference type="Pfam" id="PF06369">
    <property type="entry name" value="Anemone_cytotox"/>
    <property type="match status" value="1"/>
</dbReference>
<evidence type="ECO:0000313" key="7">
    <source>
        <dbReference type="Proteomes" id="UP000261340"/>
    </source>
</evidence>
<dbReference type="GO" id="GO:0006812">
    <property type="term" value="P:monoatomic cation transport"/>
    <property type="evidence" value="ECO:0007669"/>
    <property type="project" value="InterPro"/>
</dbReference>
<dbReference type="STRING" id="61819.ENSACIP00000029671"/>
<dbReference type="AlphaFoldDB" id="A0A3Q0TC51"/>
<keyword evidence="5" id="KW-0166">Nematocyst</keyword>
<dbReference type="GeneTree" id="ENSGT00940000165500"/>
<proteinExistence type="predicted"/>
<dbReference type="Gene3D" id="2.60.270.20">
    <property type="entry name" value="Cytolysin/lectin"/>
    <property type="match status" value="1"/>
</dbReference>
<sequence>MIYGAVIEGHSSFWVRCTGIKALKHVFLISGSSDFIFSGRCDTSLPATLQPSAVGQAVFAKTPHTACGSVGVFTYDLYDESTGRADKKMAVMFSVPYDFNLYSNWHAVGVFDRDTKCDRHLYNKMYQKTQKGFVRGKAKDPGLTYKDETVTITSTMTDSYEPILELEISSTSNKVHPCHV</sequence>
<keyword evidence="3" id="KW-1052">Target cell membrane</keyword>
<dbReference type="GO" id="GO:0046931">
    <property type="term" value="P:pore complex assembly"/>
    <property type="evidence" value="ECO:0007669"/>
    <property type="project" value="InterPro"/>
</dbReference>
<keyword evidence="4" id="KW-0472">Membrane</keyword>
<dbReference type="InterPro" id="IPR050677">
    <property type="entry name" value="Actinoporin_PFT"/>
</dbReference>
<evidence type="ECO:0000256" key="4">
    <source>
        <dbReference type="ARBA" id="ARBA00023298"/>
    </source>
</evidence>
<protein>
    <recommendedName>
        <fullName evidence="8">Actinoporin-like protein</fullName>
    </recommendedName>
</protein>
<dbReference type="GO" id="GO:0051715">
    <property type="term" value="P:cytolysis in another organism"/>
    <property type="evidence" value="ECO:0007669"/>
    <property type="project" value="InterPro"/>
</dbReference>
<reference evidence="6" key="2">
    <citation type="submission" date="2025-09" db="UniProtKB">
        <authorList>
            <consortium name="Ensembl"/>
        </authorList>
    </citation>
    <scope>IDENTIFICATION</scope>
</reference>
<dbReference type="PANTHER" id="PTHR40388">
    <property type="entry name" value="BRYOPORIN"/>
    <property type="match status" value="1"/>
</dbReference>
<dbReference type="InterPro" id="IPR009104">
    <property type="entry name" value="Anemon_actinoporin-like"/>
</dbReference>
<comment type="subcellular location">
    <subcellularLocation>
        <location evidence="2">Nematocyst</location>
    </subcellularLocation>
    <subcellularLocation>
        <location evidence="1">Target cell membrane</location>
    </subcellularLocation>
</comment>
<dbReference type="SUPFAM" id="SSF63724">
    <property type="entry name" value="Cytolysin/lectin"/>
    <property type="match status" value="1"/>
</dbReference>
<dbReference type="GO" id="GO:0046930">
    <property type="term" value="C:pore complex"/>
    <property type="evidence" value="ECO:0007669"/>
    <property type="project" value="InterPro"/>
</dbReference>
<evidence type="ECO:0000256" key="2">
    <source>
        <dbReference type="ARBA" id="ARBA00004532"/>
    </source>
</evidence>
<dbReference type="InterPro" id="IPR015926">
    <property type="entry name" value="Cytolysin/lectin"/>
</dbReference>
<reference evidence="6" key="1">
    <citation type="submission" date="2025-08" db="UniProtKB">
        <authorList>
            <consortium name="Ensembl"/>
        </authorList>
    </citation>
    <scope>IDENTIFICATION</scope>
</reference>
<evidence type="ECO:0000256" key="3">
    <source>
        <dbReference type="ARBA" id="ARBA00022537"/>
    </source>
</evidence>
<dbReference type="GO" id="GO:0015267">
    <property type="term" value="F:channel activity"/>
    <property type="evidence" value="ECO:0007669"/>
    <property type="project" value="InterPro"/>
</dbReference>
<accession>A0A3Q0TC51</accession>
<evidence type="ECO:0008006" key="8">
    <source>
        <dbReference type="Google" id="ProtNLM"/>
    </source>
</evidence>
<name>A0A3Q0TC51_AMPCI</name>
<organism evidence="6 7">
    <name type="scientific">Amphilophus citrinellus</name>
    <name type="common">Midas cichlid</name>
    <name type="synonym">Cichlasoma citrinellum</name>
    <dbReference type="NCBI Taxonomy" id="61819"/>
    <lineage>
        <taxon>Eukaryota</taxon>
        <taxon>Metazoa</taxon>
        <taxon>Chordata</taxon>
        <taxon>Craniata</taxon>
        <taxon>Vertebrata</taxon>
        <taxon>Euteleostomi</taxon>
        <taxon>Actinopterygii</taxon>
        <taxon>Neopterygii</taxon>
        <taxon>Teleostei</taxon>
        <taxon>Neoteleostei</taxon>
        <taxon>Acanthomorphata</taxon>
        <taxon>Ovalentaria</taxon>
        <taxon>Cichlomorphae</taxon>
        <taxon>Cichliformes</taxon>
        <taxon>Cichlidae</taxon>
        <taxon>New World cichlids</taxon>
        <taxon>Cichlasomatinae</taxon>
        <taxon>Heroini</taxon>
        <taxon>Amphilophus</taxon>
    </lineage>
</organism>
<dbReference type="Ensembl" id="ENSACIT00000030451.1">
    <property type="protein sequence ID" value="ENSACIP00000029671.1"/>
    <property type="gene ID" value="ENSACIG00000022972.1"/>
</dbReference>
<keyword evidence="7" id="KW-1185">Reference proteome</keyword>